<dbReference type="AlphaFoldDB" id="F4KS84"/>
<accession>F4KS84</accession>
<dbReference type="eggNOG" id="COG2370">
    <property type="taxonomic scope" value="Bacteria"/>
</dbReference>
<organism evidence="2 3">
    <name type="scientific">Haliscomenobacter hydrossis (strain ATCC 27775 / DSM 1100 / LMG 10767 / O)</name>
    <dbReference type="NCBI Taxonomy" id="760192"/>
    <lineage>
        <taxon>Bacteria</taxon>
        <taxon>Pseudomonadati</taxon>
        <taxon>Bacteroidota</taxon>
        <taxon>Saprospiria</taxon>
        <taxon>Saprospirales</taxon>
        <taxon>Haliscomenobacteraceae</taxon>
        <taxon>Haliscomenobacter</taxon>
    </lineage>
</organism>
<dbReference type="Proteomes" id="UP000008461">
    <property type="component" value="Chromosome"/>
</dbReference>
<evidence type="ECO:0008006" key="4">
    <source>
        <dbReference type="Google" id="ProtNLM"/>
    </source>
</evidence>
<gene>
    <name evidence="2" type="ordered locus">Halhy_4489</name>
</gene>
<evidence type="ECO:0000313" key="2">
    <source>
        <dbReference type="EMBL" id="AEE52329.1"/>
    </source>
</evidence>
<feature type="transmembrane region" description="Helical" evidence="1">
    <location>
        <begin position="112"/>
        <end position="130"/>
    </location>
</feature>
<feature type="transmembrane region" description="Helical" evidence="1">
    <location>
        <begin position="20"/>
        <end position="37"/>
    </location>
</feature>
<name>F4KS84_HALH1</name>
<dbReference type="HOGENOM" id="CLU_109303_0_0_10"/>
<reference evidence="2 3" key="1">
    <citation type="journal article" date="2011" name="Stand. Genomic Sci.">
        <title>Complete genome sequence of Haliscomenobacter hydrossis type strain (O).</title>
        <authorList>
            <consortium name="US DOE Joint Genome Institute (JGI-PGF)"/>
            <person name="Daligault H."/>
            <person name="Lapidus A."/>
            <person name="Zeytun A."/>
            <person name="Nolan M."/>
            <person name="Lucas S."/>
            <person name="Del Rio T.G."/>
            <person name="Tice H."/>
            <person name="Cheng J.F."/>
            <person name="Tapia R."/>
            <person name="Han C."/>
            <person name="Goodwin L."/>
            <person name="Pitluck S."/>
            <person name="Liolios K."/>
            <person name="Pagani I."/>
            <person name="Ivanova N."/>
            <person name="Huntemann M."/>
            <person name="Mavromatis K."/>
            <person name="Mikhailova N."/>
            <person name="Pati A."/>
            <person name="Chen A."/>
            <person name="Palaniappan K."/>
            <person name="Land M."/>
            <person name="Hauser L."/>
            <person name="Brambilla E.M."/>
            <person name="Rohde M."/>
            <person name="Verbarg S."/>
            <person name="Goker M."/>
            <person name="Bristow J."/>
            <person name="Eisen J.A."/>
            <person name="Markowitz V."/>
            <person name="Hugenholtz P."/>
            <person name="Kyrpides N.C."/>
            <person name="Klenk H.P."/>
            <person name="Woyke T."/>
        </authorList>
    </citation>
    <scope>NUCLEOTIDE SEQUENCE [LARGE SCALE GENOMIC DNA]</scope>
    <source>
        <strain evidence="3">ATCC 27775 / DSM 1100 / LMG 10767 / O</strain>
    </source>
</reference>
<sequence>MQSIFQTYLELGFAHIADLAGYDHILFIVVLCAIYRLQEWRKVAILVTAFTIGHSLTLGMAAMNIIPVNTKMVEFLIPLTIFLTAIYNVVYHRFDQREIQSRTFNRNINVNYVFALVFGLIHGLGFSNFFRSLTMPGNESDLIVQLLAFNIGVEIGQLTIVAVILIFSLLAFSVLRIKQREYNLFVSGAAAGLSLVMMLERNPFT</sequence>
<feature type="transmembrane region" description="Helical" evidence="1">
    <location>
        <begin position="182"/>
        <end position="199"/>
    </location>
</feature>
<feature type="transmembrane region" description="Helical" evidence="1">
    <location>
        <begin position="44"/>
        <end position="66"/>
    </location>
</feature>
<dbReference type="EMBL" id="CP002691">
    <property type="protein sequence ID" value="AEE52329.1"/>
    <property type="molecule type" value="Genomic_DNA"/>
</dbReference>
<keyword evidence="1" id="KW-0472">Membrane</keyword>
<protein>
    <recommendedName>
        <fullName evidence="4">HupE / UreJ protein</fullName>
    </recommendedName>
</protein>
<keyword evidence="3" id="KW-1185">Reference proteome</keyword>
<dbReference type="InterPro" id="IPR032809">
    <property type="entry name" value="Put_HupE_UreJ"/>
</dbReference>
<proteinExistence type="predicted"/>
<dbReference type="RefSeq" id="WP_013766867.1">
    <property type="nucleotide sequence ID" value="NC_015510.1"/>
</dbReference>
<feature type="transmembrane region" description="Helical" evidence="1">
    <location>
        <begin position="72"/>
        <end position="91"/>
    </location>
</feature>
<evidence type="ECO:0000313" key="3">
    <source>
        <dbReference type="Proteomes" id="UP000008461"/>
    </source>
</evidence>
<feature type="transmembrane region" description="Helical" evidence="1">
    <location>
        <begin position="142"/>
        <end position="175"/>
    </location>
</feature>
<dbReference type="STRING" id="760192.Halhy_4489"/>
<dbReference type="KEGG" id="hhy:Halhy_4489"/>
<reference key="2">
    <citation type="submission" date="2011-04" db="EMBL/GenBank/DDBJ databases">
        <title>Complete sequence of chromosome of Haliscomenobacter hydrossis DSM 1100.</title>
        <authorList>
            <consortium name="US DOE Joint Genome Institute (JGI-PGF)"/>
            <person name="Lucas S."/>
            <person name="Han J."/>
            <person name="Lapidus A."/>
            <person name="Bruce D."/>
            <person name="Goodwin L."/>
            <person name="Pitluck S."/>
            <person name="Peters L."/>
            <person name="Kyrpides N."/>
            <person name="Mavromatis K."/>
            <person name="Ivanova N."/>
            <person name="Ovchinnikova G."/>
            <person name="Pagani I."/>
            <person name="Daligault H."/>
            <person name="Detter J.C."/>
            <person name="Han C."/>
            <person name="Land M."/>
            <person name="Hauser L."/>
            <person name="Markowitz V."/>
            <person name="Cheng J.-F."/>
            <person name="Hugenholtz P."/>
            <person name="Woyke T."/>
            <person name="Wu D."/>
            <person name="Verbarg S."/>
            <person name="Frueling A."/>
            <person name="Brambilla E."/>
            <person name="Klenk H.-P."/>
            <person name="Eisen J.A."/>
        </authorList>
    </citation>
    <scope>NUCLEOTIDE SEQUENCE</scope>
    <source>
        <strain>DSM 1100</strain>
    </source>
</reference>
<evidence type="ECO:0000256" key="1">
    <source>
        <dbReference type="SAM" id="Phobius"/>
    </source>
</evidence>
<dbReference type="OrthoDB" id="9808870at2"/>
<keyword evidence="1" id="KW-0812">Transmembrane</keyword>
<dbReference type="Pfam" id="PF13795">
    <property type="entry name" value="HupE_UreJ_2"/>
    <property type="match status" value="1"/>
</dbReference>
<keyword evidence="1" id="KW-1133">Transmembrane helix</keyword>